<protein>
    <submittedName>
        <fullName evidence="3">Uncharacterized protein</fullName>
    </submittedName>
</protein>
<evidence type="ECO:0000256" key="2">
    <source>
        <dbReference type="SAM" id="SignalP"/>
    </source>
</evidence>
<name>A0A1G8IP71_9RHOB</name>
<proteinExistence type="predicted"/>
<evidence type="ECO:0000313" key="4">
    <source>
        <dbReference type="Proteomes" id="UP000199382"/>
    </source>
</evidence>
<reference evidence="3 4" key="1">
    <citation type="submission" date="2016-10" db="EMBL/GenBank/DDBJ databases">
        <authorList>
            <person name="de Groot N.N."/>
        </authorList>
    </citation>
    <scope>NUCLEOTIDE SEQUENCE [LARGE SCALE GENOMIC DNA]</scope>
    <source>
        <strain evidence="3 4">DSM 25294</strain>
    </source>
</reference>
<keyword evidence="4" id="KW-1185">Reference proteome</keyword>
<dbReference type="Proteomes" id="UP000199382">
    <property type="component" value="Unassembled WGS sequence"/>
</dbReference>
<evidence type="ECO:0000313" key="3">
    <source>
        <dbReference type="EMBL" id="SDI20715.1"/>
    </source>
</evidence>
<feature type="chain" id="PRO_5011666918" evidence="2">
    <location>
        <begin position="20"/>
        <end position="80"/>
    </location>
</feature>
<dbReference type="AlphaFoldDB" id="A0A1G8IP71"/>
<keyword evidence="2" id="KW-0732">Signal</keyword>
<accession>A0A1G8IP71</accession>
<dbReference type="OrthoDB" id="7875386at2"/>
<evidence type="ECO:0000256" key="1">
    <source>
        <dbReference type="SAM" id="MobiDB-lite"/>
    </source>
</evidence>
<feature type="signal peptide" evidence="2">
    <location>
        <begin position="1"/>
        <end position="19"/>
    </location>
</feature>
<sequence length="80" mass="8685">MKKIILFLAALTVATGANALSNMEKTAIDTMRRNGASDACIAKMTRGDATFIYSTMNDGDTSPGNKNRRIKDKTNQICAR</sequence>
<dbReference type="RefSeq" id="WP_093147221.1">
    <property type="nucleotide sequence ID" value="NZ_FNEK01000001.1"/>
</dbReference>
<feature type="region of interest" description="Disordered" evidence="1">
    <location>
        <begin position="58"/>
        <end position="80"/>
    </location>
</feature>
<gene>
    <name evidence="3" type="ORF">SAMN04488026_100190</name>
</gene>
<organism evidence="3 4">
    <name type="scientific">Aliiruegeria lutimaris</name>
    <dbReference type="NCBI Taxonomy" id="571298"/>
    <lineage>
        <taxon>Bacteria</taxon>
        <taxon>Pseudomonadati</taxon>
        <taxon>Pseudomonadota</taxon>
        <taxon>Alphaproteobacteria</taxon>
        <taxon>Rhodobacterales</taxon>
        <taxon>Roseobacteraceae</taxon>
        <taxon>Aliiruegeria</taxon>
    </lineage>
</organism>
<dbReference type="EMBL" id="FNEK01000001">
    <property type="protein sequence ID" value="SDI20715.1"/>
    <property type="molecule type" value="Genomic_DNA"/>
</dbReference>